<evidence type="ECO:0000256" key="2">
    <source>
        <dbReference type="ARBA" id="ARBA00022723"/>
    </source>
</evidence>
<dbReference type="Pfam" id="PF00580">
    <property type="entry name" value="UvrD-helicase"/>
    <property type="match status" value="1"/>
</dbReference>
<comment type="catalytic activity">
    <reaction evidence="15">
        <text>Exonucleolytic cleavage (in the presence of ATP) in either 5'- to 3'- or 3'- to 5'-direction to yield 5'-phosphooligonucleotides.</text>
        <dbReference type="EC" id="3.1.11.5"/>
    </reaction>
</comment>
<evidence type="ECO:0000256" key="10">
    <source>
        <dbReference type="ARBA" id="ARBA00023125"/>
    </source>
</evidence>
<comment type="function">
    <text evidence="15">A helicase/nuclease that prepares dsDNA breaks (DSB) for recombinational DNA repair. Binds to DSBs and unwinds DNA via a highly rapid and processive ATP-dependent bidirectional helicase activity. Unwinds dsDNA until it encounters a Chi (crossover hotspot instigator) sequence from the 3' direction. Cuts ssDNA a few nucleotides 3' to the Chi site. The properties and activities of the enzyme are changed at Chi. The Chi-altered holoenzyme produces a long 3'-ssDNA overhang and facilitates RecA-binding to the ssDNA for homologous DNA recombination and repair. Holoenzyme degrades any linearized DNA that is unable to undergo homologous recombination. In the holoenzyme this subunit contributes ATPase, 3'-5' helicase, exonuclease activity and loads RecA onto ssDNA.</text>
</comment>
<evidence type="ECO:0000259" key="18">
    <source>
        <dbReference type="PROSITE" id="PS51198"/>
    </source>
</evidence>
<dbReference type="InterPro" id="IPR038726">
    <property type="entry name" value="PDDEXK_AddAB-type"/>
</dbReference>
<keyword evidence="12 15" id="KW-0413">Isomerase</keyword>
<dbReference type="InterPro" id="IPR014016">
    <property type="entry name" value="UvrD-like_ATP-bd"/>
</dbReference>
<organism evidence="20 21">
    <name type="scientific">Guyparkeria halophila</name>
    <dbReference type="NCBI Taxonomy" id="47960"/>
    <lineage>
        <taxon>Bacteria</taxon>
        <taxon>Pseudomonadati</taxon>
        <taxon>Pseudomonadota</taxon>
        <taxon>Gammaproteobacteria</taxon>
        <taxon>Chromatiales</taxon>
        <taxon>Thioalkalibacteraceae</taxon>
        <taxon>Guyparkeria</taxon>
    </lineage>
</organism>
<dbReference type="KEGG" id="ghl:GM160_05900"/>
<dbReference type="GO" id="GO:0000287">
    <property type="term" value="F:magnesium ion binding"/>
    <property type="evidence" value="ECO:0007669"/>
    <property type="project" value="UniProtKB-UniRule"/>
</dbReference>
<keyword evidence="8 15" id="KW-0067">ATP-binding</keyword>
<keyword evidence="2 15" id="KW-0479">Metal-binding</keyword>
<evidence type="ECO:0000256" key="11">
    <source>
        <dbReference type="ARBA" id="ARBA00023204"/>
    </source>
</evidence>
<keyword evidence="11 15" id="KW-0234">DNA repair</keyword>
<dbReference type="InterPro" id="IPR000212">
    <property type="entry name" value="DNA_helicase_UvrD/REP"/>
</dbReference>
<feature type="active site" description="For nuclease activity" evidence="15">
    <location>
        <position position="1167"/>
    </location>
</feature>
<sequence>MNELDPITFPLQGSRLIEASAGTGKTFTISLLYLRLVLGHRGPEQRHARPLTPPEILVSTFTEAAVAELRDRIRSRLQQAAWLFAGTRDEHEVDQPLRDLYDEFDADERARGAFLLQRAAEWMDEAAIFTIHGFCQRQLAEHAFHSGALFEQELITDLDPLIHVAVRDFWRTHGYPLTTRESLARQFARLVDTPGALKEKVRNLIKRDGSQLAVGEITAGSTGELPSPAELLDRLSVAQERADTAEGRAREAWLADIDTLHGLWNGVRPGLSKTSHAEAKTEDTFAAWLAGVDDWAAGTGTLGEPDRKKLARPSTNKGHEPPEHPALDAIGDWHAALARLDEQVDEIKPTVQAFAALWIRERIASLLASRRAMGFEDMLIQMRDAVDPERNPNARGMIEAIRSQYPVAMIDEFQDTDPLQYAIFSAVYPLGAETPASDEHAIVLIGDPKQAIYSFRGADIHSYLTARRATAGRHASLPCNFRSTDAMVSAVNAMFSVADEHPDGAFRFPLDGGASPLPFEPVKAQGRDDRLVDRGGELPAVTLWASPPDEVWTSGAFRDALAVRAAGEIAALLNRGQSGSCGFQGDGALRGIEPRDIAVLVRTQDEGKLMRRALADFGVPAVFLSERSSVFASTEAADMLVWLEALAEPARSDRIRQALATASMALPLAELEALLRDETQFDAICQRFHEWHRTWQSQGVLAAIMGLLHHFSIPARLLETDARQNRRGERRLTNLLHLAEWLQQTDQNVDGETALLHRLHLAVTEGAAEQEIRLEQDNAMVRIVTIHGSKGLQYPVVFLPFIALLGADTHRRGEPTRRHRDDGSVWEMAPTKEANAEAAQEAIAESIRLFYVAITRAEYACVLGAGPVKFGNAKAFNPGKTAFGQFLGFSPDETCDRPGYLDKLARWAEHAAIEIVDLPEPLDPRHHRFTPPPEPALHGPRIPHFEAFEPWWISSFSALTASIGHRVPLPAPEGAREEVRLESQAEAFTRAQPTADHAVTARTDLGPTGLRTDLVPIGIHALPRGAQIGTLLHDLIEAIAADGFRHHAQRPGSIARLISRTSHPGLRSLDEAQVDVVARSLETLLASRWRMPTGGELALAETTRYQAEMEFWLAVDDADLAPLDRLVCDHVAPGRPRPPLSGPAVNGMLKGFIDLALERDGRYYVIDWKSNWLGPDAAAYTPEALEQAMLDSRYDLQFVLYLVALHRHLRDRLPDYDYDRHVGGAAYVFLRGIEAATDAPDNAGVYTCRPDRVLIESLDRLFAGEEVAA</sequence>
<gene>
    <name evidence="15 20" type="primary">recB</name>
    <name evidence="20" type="ORF">GM160_05900</name>
</gene>
<comment type="cofactor">
    <cofactor evidence="15">
        <name>Mg(2+)</name>
        <dbReference type="ChEBI" id="CHEBI:18420"/>
    </cofactor>
    <text evidence="15">Binds 1 Mg(2+) ion per subunit.</text>
</comment>
<dbReference type="AlphaFoldDB" id="A0A6I6DA95"/>
<dbReference type="Proteomes" id="UP000427716">
    <property type="component" value="Chromosome"/>
</dbReference>
<dbReference type="GO" id="GO:0005829">
    <property type="term" value="C:cytosol"/>
    <property type="evidence" value="ECO:0007669"/>
    <property type="project" value="TreeGrafter"/>
</dbReference>
<dbReference type="PROSITE" id="PS51198">
    <property type="entry name" value="UVRD_HELICASE_ATP_BIND"/>
    <property type="match status" value="1"/>
</dbReference>
<keyword evidence="3 15" id="KW-0547">Nucleotide-binding</keyword>
<feature type="binding site" evidence="15">
    <location>
        <position position="1167"/>
    </location>
    <ligand>
        <name>Mg(2+)</name>
        <dbReference type="ChEBI" id="CHEBI:18420"/>
    </ligand>
</feature>
<dbReference type="InterPro" id="IPR004586">
    <property type="entry name" value="RecB"/>
</dbReference>
<dbReference type="SUPFAM" id="SSF52540">
    <property type="entry name" value="P-loop containing nucleoside triphosphate hydrolases"/>
    <property type="match status" value="1"/>
</dbReference>
<dbReference type="CDD" id="cd22352">
    <property type="entry name" value="RecB_C-like"/>
    <property type="match status" value="1"/>
</dbReference>
<evidence type="ECO:0000256" key="9">
    <source>
        <dbReference type="ARBA" id="ARBA00022842"/>
    </source>
</evidence>
<feature type="binding site" evidence="16">
    <location>
        <begin position="19"/>
        <end position="26"/>
    </location>
    <ligand>
        <name>ATP</name>
        <dbReference type="ChEBI" id="CHEBI:30616"/>
    </ligand>
</feature>
<evidence type="ECO:0000256" key="17">
    <source>
        <dbReference type="SAM" id="MobiDB-lite"/>
    </source>
</evidence>
<evidence type="ECO:0000256" key="16">
    <source>
        <dbReference type="PROSITE-ProRule" id="PRU00560"/>
    </source>
</evidence>
<comment type="subunit">
    <text evidence="15">Heterotrimer of RecB, RecC and RecD. All subunits contribute to DNA-binding. Interacts with RecA.</text>
</comment>
<dbReference type="InterPro" id="IPR014017">
    <property type="entry name" value="DNA_helicase_UvrD-like_C"/>
</dbReference>
<evidence type="ECO:0000256" key="14">
    <source>
        <dbReference type="ARBA" id="ARBA00048988"/>
    </source>
</evidence>
<dbReference type="EC" id="3.1.11.5" evidence="15"/>
<dbReference type="Pfam" id="PF12705">
    <property type="entry name" value="PDDEXK_1"/>
    <property type="match status" value="1"/>
</dbReference>
<dbReference type="Gene3D" id="1.10.486.10">
    <property type="entry name" value="PCRA, domain 4"/>
    <property type="match status" value="1"/>
</dbReference>
<evidence type="ECO:0000256" key="5">
    <source>
        <dbReference type="ARBA" id="ARBA00022801"/>
    </source>
</evidence>
<evidence type="ECO:0000256" key="7">
    <source>
        <dbReference type="ARBA" id="ARBA00022839"/>
    </source>
</evidence>
<dbReference type="Gene3D" id="1.10.3170.10">
    <property type="entry name" value="Recbcd, chain B, domain 2"/>
    <property type="match status" value="1"/>
</dbReference>
<comment type="domain">
    <text evidence="15">The C-terminal domain has nuclease activity and interacts with RecD. It interacts with RecA, facilitating its loading onto ssDNA.</text>
</comment>
<keyword evidence="7 15" id="KW-0269">Exonuclease</keyword>
<evidence type="ECO:0000256" key="15">
    <source>
        <dbReference type="HAMAP-Rule" id="MF_01485"/>
    </source>
</evidence>
<evidence type="ECO:0000256" key="4">
    <source>
        <dbReference type="ARBA" id="ARBA00022763"/>
    </source>
</evidence>
<dbReference type="RefSeq" id="WP_156573893.1">
    <property type="nucleotide sequence ID" value="NZ_CP046415.1"/>
</dbReference>
<feature type="domain" description="UvrD-like helicase C-terminal" evidence="19">
    <location>
        <begin position="508"/>
        <end position="791"/>
    </location>
</feature>
<comment type="miscellaneous">
    <text evidence="15">In the RecBCD complex, RecB has a slow 3'-5' helicase, an exonuclease activity and loads RecA onto ssDNA, RecD has a fast 5'-3' helicase activity, while RecC stimulates the ATPase and processivity of the RecB helicase and contributes to recognition of the Chi site.</text>
</comment>
<proteinExistence type="inferred from homology"/>
<dbReference type="PANTHER" id="PTHR11070:SF23">
    <property type="entry name" value="RECBCD ENZYME SUBUNIT RECB"/>
    <property type="match status" value="1"/>
</dbReference>
<feature type="region of interest" description="DNA-binding and helicase activity, interacts with RecC" evidence="15">
    <location>
        <begin position="1"/>
        <end position="939"/>
    </location>
</feature>
<dbReference type="HAMAP" id="MF_01485">
    <property type="entry name" value="RecB"/>
    <property type="match status" value="1"/>
</dbReference>
<evidence type="ECO:0000256" key="8">
    <source>
        <dbReference type="ARBA" id="ARBA00022840"/>
    </source>
</evidence>
<dbReference type="GO" id="GO:0009338">
    <property type="term" value="C:exodeoxyribonuclease V complex"/>
    <property type="evidence" value="ECO:0007669"/>
    <property type="project" value="TreeGrafter"/>
</dbReference>
<feature type="binding site" evidence="15">
    <location>
        <position position="1154"/>
    </location>
    <ligand>
        <name>Mg(2+)</name>
        <dbReference type="ChEBI" id="CHEBI:18420"/>
    </ligand>
</feature>
<feature type="region of interest" description="Disordered" evidence="17">
    <location>
        <begin position="299"/>
        <end position="323"/>
    </location>
</feature>
<evidence type="ECO:0000256" key="13">
    <source>
        <dbReference type="ARBA" id="ARBA00034617"/>
    </source>
</evidence>
<evidence type="ECO:0000256" key="3">
    <source>
        <dbReference type="ARBA" id="ARBA00022741"/>
    </source>
</evidence>
<dbReference type="Gene3D" id="3.40.50.300">
    <property type="entry name" value="P-loop containing nucleotide triphosphate hydrolases"/>
    <property type="match status" value="2"/>
</dbReference>
<keyword evidence="9 15" id="KW-0460">Magnesium</keyword>
<evidence type="ECO:0000313" key="20">
    <source>
        <dbReference type="EMBL" id="QGT78472.1"/>
    </source>
</evidence>
<name>A0A6I6DA95_9GAMM</name>
<dbReference type="InterPro" id="IPR011335">
    <property type="entry name" value="Restrct_endonuc-II-like"/>
</dbReference>
<comment type="catalytic activity">
    <reaction evidence="13 15">
        <text>Couples ATP hydrolysis with the unwinding of duplex DNA by translocating in the 3'-5' direction.</text>
        <dbReference type="EC" id="5.6.2.4"/>
    </reaction>
</comment>
<comment type="similarity">
    <text evidence="15">Belongs to the helicase family. UvrD subfamily.</text>
</comment>
<comment type="domain">
    <text evidence="15">The N-terminal DNA-binding domain is a ssDNA-dependent ATPase and has ATP-dependent 3'-5' helicase function. This domain interacts with RecC.</text>
</comment>
<evidence type="ECO:0000259" key="19">
    <source>
        <dbReference type="PROSITE" id="PS51217"/>
    </source>
</evidence>
<feature type="domain" description="UvrD-like helicase ATP-binding" evidence="18">
    <location>
        <begin position="1"/>
        <end position="484"/>
    </location>
</feature>
<dbReference type="Pfam" id="PF13361">
    <property type="entry name" value="UvrD_C"/>
    <property type="match status" value="1"/>
</dbReference>
<dbReference type="NCBIfam" id="TIGR00609">
    <property type="entry name" value="recB"/>
    <property type="match status" value="1"/>
</dbReference>
<keyword evidence="5 15" id="KW-0378">Hydrolase</keyword>
<dbReference type="GO" id="GO:0003677">
    <property type="term" value="F:DNA binding"/>
    <property type="evidence" value="ECO:0007669"/>
    <property type="project" value="UniProtKB-UniRule"/>
</dbReference>
<keyword evidence="4 15" id="KW-0227">DNA damage</keyword>
<dbReference type="PANTHER" id="PTHR11070">
    <property type="entry name" value="UVRD / RECB / PCRA DNA HELICASE FAMILY MEMBER"/>
    <property type="match status" value="1"/>
</dbReference>
<dbReference type="Gene3D" id="3.90.320.10">
    <property type="match status" value="1"/>
</dbReference>
<evidence type="ECO:0000256" key="1">
    <source>
        <dbReference type="ARBA" id="ARBA00022722"/>
    </source>
</evidence>
<accession>A0A6I6DA95</accession>
<feature type="binding site" evidence="15">
    <location>
        <position position="1033"/>
    </location>
    <ligand>
        <name>Mg(2+)</name>
        <dbReference type="ChEBI" id="CHEBI:18420"/>
    </ligand>
</feature>
<dbReference type="GO" id="GO:0000724">
    <property type="term" value="P:double-strand break repair via homologous recombination"/>
    <property type="evidence" value="ECO:0007669"/>
    <property type="project" value="UniProtKB-UniRule"/>
</dbReference>
<keyword evidence="21" id="KW-1185">Reference proteome</keyword>
<comment type="catalytic activity">
    <reaction evidence="14 15">
        <text>ATP + H2O = ADP + phosphate + H(+)</text>
        <dbReference type="Rhea" id="RHEA:13065"/>
        <dbReference type="ChEBI" id="CHEBI:15377"/>
        <dbReference type="ChEBI" id="CHEBI:15378"/>
        <dbReference type="ChEBI" id="CHEBI:30616"/>
        <dbReference type="ChEBI" id="CHEBI:43474"/>
        <dbReference type="ChEBI" id="CHEBI:456216"/>
        <dbReference type="EC" id="5.6.2.4"/>
    </reaction>
</comment>
<dbReference type="EC" id="5.6.2.4" evidence="15"/>
<keyword evidence="6 15" id="KW-0347">Helicase</keyword>
<dbReference type="PROSITE" id="PS51217">
    <property type="entry name" value="UVRD_HELICASE_CTER"/>
    <property type="match status" value="1"/>
</dbReference>
<dbReference type="GO" id="GO:0043138">
    <property type="term" value="F:3'-5' DNA helicase activity"/>
    <property type="evidence" value="ECO:0007669"/>
    <property type="project" value="UniProtKB-UniRule"/>
</dbReference>
<protein>
    <recommendedName>
        <fullName evidence="15">RecBCD enzyme subunit RecB</fullName>
        <ecNumber evidence="15">3.1.11.5</ecNumber>
        <ecNumber evidence="15">5.6.2.4</ecNumber>
    </recommendedName>
    <alternativeName>
        <fullName evidence="15">DNA 3'-5' helicase subunit RecB</fullName>
    </alternativeName>
    <alternativeName>
        <fullName evidence="15">Exonuclease V subunit RecB</fullName>
        <shortName evidence="15">ExoV subunit RecB</shortName>
    </alternativeName>
    <alternativeName>
        <fullName evidence="15">Helicase/nuclease RecBCD subunit RecB</fullName>
    </alternativeName>
</protein>
<dbReference type="GO" id="GO:0008854">
    <property type="term" value="F:exodeoxyribonuclease V activity"/>
    <property type="evidence" value="ECO:0007669"/>
    <property type="project" value="UniProtKB-EC"/>
</dbReference>
<feature type="region of interest" description="Nuclease activity, interacts with RecD and RecA" evidence="15">
    <location>
        <begin position="950"/>
        <end position="1269"/>
    </location>
</feature>
<evidence type="ECO:0000313" key="21">
    <source>
        <dbReference type="Proteomes" id="UP000427716"/>
    </source>
</evidence>
<dbReference type="GO" id="GO:0005524">
    <property type="term" value="F:ATP binding"/>
    <property type="evidence" value="ECO:0007669"/>
    <property type="project" value="UniProtKB-UniRule"/>
</dbReference>
<dbReference type="InterPro" id="IPR011604">
    <property type="entry name" value="PDDEXK-like_dom_sf"/>
</dbReference>
<dbReference type="SUPFAM" id="SSF52980">
    <property type="entry name" value="Restriction endonuclease-like"/>
    <property type="match status" value="1"/>
</dbReference>
<keyword evidence="10 15" id="KW-0238">DNA-binding</keyword>
<dbReference type="InterPro" id="IPR027417">
    <property type="entry name" value="P-loop_NTPase"/>
</dbReference>
<reference evidence="20 21" key="1">
    <citation type="submission" date="2019-11" db="EMBL/GenBank/DDBJ databases">
        <authorList>
            <person name="Zhang J."/>
            <person name="Sun C."/>
        </authorList>
    </citation>
    <scope>NUCLEOTIDE SEQUENCE [LARGE SCALE GENOMIC DNA]</scope>
    <source>
        <strain evidence="21">sp2</strain>
    </source>
</reference>
<evidence type="ECO:0000256" key="12">
    <source>
        <dbReference type="ARBA" id="ARBA00023235"/>
    </source>
</evidence>
<dbReference type="EMBL" id="CP046415">
    <property type="protein sequence ID" value="QGT78472.1"/>
    <property type="molecule type" value="Genomic_DNA"/>
</dbReference>
<evidence type="ECO:0000256" key="6">
    <source>
        <dbReference type="ARBA" id="ARBA00022806"/>
    </source>
</evidence>
<keyword evidence="1 15" id="KW-0540">Nuclease</keyword>